<keyword evidence="4" id="KW-1185">Reference proteome</keyword>
<dbReference type="InterPro" id="IPR011333">
    <property type="entry name" value="SKP1/BTB/POZ_sf"/>
</dbReference>
<sequence length="329" mass="36723">MSTSDEPNLKRKRGEISPEGTATPVVPTRSDIWYNDGNVVLQAQGVQFRVHKSILAESSSVFGDMFGFPQPPSANTELVEGCPVVHFSDSAQEMTYILQALCQRKYLGYGEILSIPVLSAFLCLGQKYDIQQLYLNARKRLFENCPVTLEEWDADCDWTAMDPVESYAEIAIIARKTGLLSILPYALYNCCSGDSAAEIIDGTKHEDGSMYILPIQDQFACLAGYRAICDAEADTMYAWLHSPLEEIVAAGCEMPGACKVIREKIFLKHFSPRQRIMAFPEQGDYTGLCEICAAVADSKYQEGREAMWERLPALFGLPPWVELLKERAE</sequence>
<dbReference type="PROSITE" id="PS50097">
    <property type="entry name" value="BTB"/>
    <property type="match status" value="1"/>
</dbReference>
<proteinExistence type="predicted"/>
<dbReference type="Pfam" id="PF00651">
    <property type="entry name" value="BTB"/>
    <property type="match status" value="1"/>
</dbReference>
<dbReference type="CDD" id="cd18186">
    <property type="entry name" value="BTB_POZ_ZBTB_KLHL-like"/>
    <property type="match status" value="1"/>
</dbReference>
<evidence type="ECO:0000256" key="1">
    <source>
        <dbReference type="SAM" id="MobiDB-lite"/>
    </source>
</evidence>
<dbReference type="OrthoDB" id="3217871at2759"/>
<organism evidence="3 4">
    <name type="scientific">Athelia psychrophila</name>
    <dbReference type="NCBI Taxonomy" id="1759441"/>
    <lineage>
        <taxon>Eukaryota</taxon>
        <taxon>Fungi</taxon>
        <taxon>Dikarya</taxon>
        <taxon>Basidiomycota</taxon>
        <taxon>Agaricomycotina</taxon>
        <taxon>Agaricomycetes</taxon>
        <taxon>Agaricomycetidae</taxon>
        <taxon>Atheliales</taxon>
        <taxon>Atheliaceae</taxon>
        <taxon>Athelia</taxon>
    </lineage>
</organism>
<dbReference type="AlphaFoldDB" id="A0A166DA33"/>
<evidence type="ECO:0000313" key="3">
    <source>
        <dbReference type="EMBL" id="KZP14484.1"/>
    </source>
</evidence>
<feature type="domain" description="BTB" evidence="2">
    <location>
        <begin position="37"/>
        <end position="66"/>
    </location>
</feature>
<gene>
    <name evidence="3" type="ORF">FIBSPDRAFT_796592</name>
</gene>
<evidence type="ECO:0000259" key="2">
    <source>
        <dbReference type="PROSITE" id="PS50097"/>
    </source>
</evidence>
<feature type="region of interest" description="Disordered" evidence="1">
    <location>
        <begin position="1"/>
        <end position="23"/>
    </location>
</feature>
<reference evidence="3 4" key="1">
    <citation type="journal article" date="2016" name="Mol. Biol. Evol.">
        <title>Comparative Genomics of Early-Diverging Mushroom-Forming Fungi Provides Insights into the Origins of Lignocellulose Decay Capabilities.</title>
        <authorList>
            <person name="Nagy L.G."/>
            <person name="Riley R."/>
            <person name="Tritt A."/>
            <person name="Adam C."/>
            <person name="Daum C."/>
            <person name="Floudas D."/>
            <person name="Sun H."/>
            <person name="Yadav J.S."/>
            <person name="Pangilinan J."/>
            <person name="Larsson K.H."/>
            <person name="Matsuura K."/>
            <person name="Barry K."/>
            <person name="Labutti K."/>
            <person name="Kuo R."/>
            <person name="Ohm R.A."/>
            <person name="Bhattacharya S.S."/>
            <person name="Shirouzu T."/>
            <person name="Yoshinaga Y."/>
            <person name="Martin F.M."/>
            <person name="Grigoriev I.V."/>
            <person name="Hibbett D.S."/>
        </authorList>
    </citation>
    <scope>NUCLEOTIDE SEQUENCE [LARGE SCALE GENOMIC DNA]</scope>
    <source>
        <strain evidence="3 4">CBS 109695</strain>
    </source>
</reference>
<dbReference type="Proteomes" id="UP000076532">
    <property type="component" value="Unassembled WGS sequence"/>
</dbReference>
<accession>A0A166DA33</accession>
<evidence type="ECO:0000313" key="4">
    <source>
        <dbReference type="Proteomes" id="UP000076532"/>
    </source>
</evidence>
<protein>
    <recommendedName>
        <fullName evidence="2">BTB domain-containing protein</fullName>
    </recommendedName>
</protein>
<name>A0A166DA33_9AGAM</name>
<dbReference type="EMBL" id="KV417616">
    <property type="protein sequence ID" value="KZP14484.1"/>
    <property type="molecule type" value="Genomic_DNA"/>
</dbReference>
<dbReference type="InterPro" id="IPR000210">
    <property type="entry name" value="BTB/POZ_dom"/>
</dbReference>
<dbReference type="Gene3D" id="3.30.710.10">
    <property type="entry name" value="Potassium Channel Kv1.1, Chain A"/>
    <property type="match status" value="1"/>
</dbReference>
<dbReference type="SUPFAM" id="SSF54695">
    <property type="entry name" value="POZ domain"/>
    <property type="match status" value="1"/>
</dbReference>